<evidence type="ECO:0000256" key="1">
    <source>
        <dbReference type="SAM" id="Phobius"/>
    </source>
</evidence>
<name>A0ABP1HWT5_9EUKA</name>
<reference evidence="2 3" key="1">
    <citation type="submission" date="2024-07" db="EMBL/GenBank/DDBJ databases">
        <authorList>
            <person name="Akdeniz Z."/>
        </authorList>
    </citation>
    <scope>NUCLEOTIDE SEQUENCE [LARGE SCALE GENOMIC DNA]</scope>
</reference>
<dbReference type="EMBL" id="CAXDID020000048">
    <property type="protein sequence ID" value="CAL6003970.1"/>
    <property type="molecule type" value="Genomic_DNA"/>
</dbReference>
<sequence length="227" mass="26444">MEPTMSAKLCLQTLIALWIWLFTVQDQGNQLVLNQIIIALIWTLLLVSSHRLSAFITRANCFGVQATTLSDYSDIALFCSCLELTVLGQIFQKYAAQREPNRRTTSLFSYIKNIQHLLQVQMHKMVKSKVQQHEKCQSIKVLCLESARKNILLLGFEHKTKNKRNTYTRLLYCYIYLTSSRRHKQTSLRLSKAKHRLSHARAVIFTGPYRKYLFLYTGRLQRNITGK</sequence>
<evidence type="ECO:0000313" key="2">
    <source>
        <dbReference type="EMBL" id="CAL6003970.1"/>
    </source>
</evidence>
<evidence type="ECO:0000313" key="3">
    <source>
        <dbReference type="Proteomes" id="UP001642409"/>
    </source>
</evidence>
<proteinExistence type="predicted"/>
<feature type="transmembrane region" description="Helical" evidence="1">
    <location>
        <begin position="36"/>
        <end position="56"/>
    </location>
</feature>
<dbReference type="Proteomes" id="UP001642409">
    <property type="component" value="Unassembled WGS sequence"/>
</dbReference>
<comment type="caution">
    <text evidence="2">The sequence shown here is derived from an EMBL/GenBank/DDBJ whole genome shotgun (WGS) entry which is preliminary data.</text>
</comment>
<protein>
    <submittedName>
        <fullName evidence="2">Hypothetical_protein</fullName>
    </submittedName>
</protein>
<keyword evidence="1" id="KW-0812">Transmembrane</keyword>
<keyword evidence="1" id="KW-1133">Transmembrane helix</keyword>
<organism evidence="2 3">
    <name type="scientific">Hexamita inflata</name>
    <dbReference type="NCBI Taxonomy" id="28002"/>
    <lineage>
        <taxon>Eukaryota</taxon>
        <taxon>Metamonada</taxon>
        <taxon>Diplomonadida</taxon>
        <taxon>Hexamitidae</taxon>
        <taxon>Hexamitinae</taxon>
        <taxon>Hexamita</taxon>
    </lineage>
</organism>
<accession>A0ABP1HWT5</accession>
<gene>
    <name evidence="2" type="ORF">HINF_LOCUS18658</name>
</gene>
<keyword evidence="3" id="KW-1185">Reference proteome</keyword>
<keyword evidence="1" id="KW-0472">Membrane</keyword>